<proteinExistence type="predicted"/>
<evidence type="ECO:0000256" key="8">
    <source>
        <dbReference type="SAM" id="Phobius"/>
    </source>
</evidence>
<feature type="transmembrane region" description="Helical" evidence="8">
    <location>
        <begin position="248"/>
        <end position="267"/>
    </location>
</feature>
<organism evidence="11 12">
    <name type="scientific">Staphylococcus agnetis</name>
    <dbReference type="NCBI Taxonomy" id="985762"/>
    <lineage>
        <taxon>Bacteria</taxon>
        <taxon>Bacillati</taxon>
        <taxon>Bacillota</taxon>
        <taxon>Bacilli</taxon>
        <taxon>Bacillales</taxon>
        <taxon>Staphylococcaceae</taxon>
        <taxon>Staphylococcus</taxon>
    </lineage>
</organism>
<comment type="function">
    <text evidence="7">May be involved in multidrug export. Transmembrane domains (TMD) form a pore in the cell membrane and the ATP-binding domain (NBD) is responsible for energy generation.</text>
</comment>
<dbReference type="InterPro" id="IPR017871">
    <property type="entry name" value="ABC_transporter-like_CS"/>
</dbReference>
<dbReference type="SUPFAM" id="SSF52540">
    <property type="entry name" value="P-loop containing nucleoside triphosphate hydrolases"/>
    <property type="match status" value="1"/>
</dbReference>
<dbReference type="Gene3D" id="1.20.1560.10">
    <property type="entry name" value="ABC transporter type 1, transmembrane domain"/>
    <property type="match status" value="1"/>
</dbReference>
<dbReference type="EMBL" id="CP094809">
    <property type="protein sequence ID" value="UXU56923.1"/>
    <property type="molecule type" value="Genomic_DNA"/>
</dbReference>
<dbReference type="PROSITE" id="PS50929">
    <property type="entry name" value="ABC_TM1F"/>
    <property type="match status" value="1"/>
</dbReference>
<dbReference type="PANTHER" id="PTHR24221">
    <property type="entry name" value="ATP-BINDING CASSETTE SUB-FAMILY B"/>
    <property type="match status" value="1"/>
</dbReference>
<evidence type="ECO:0000256" key="7">
    <source>
        <dbReference type="ARBA" id="ARBA00025074"/>
    </source>
</evidence>
<keyword evidence="3" id="KW-0547">Nucleotide-binding</keyword>
<dbReference type="Pfam" id="PF00664">
    <property type="entry name" value="ABC_membrane"/>
    <property type="match status" value="1"/>
</dbReference>
<dbReference type="GO" id="GO:0005886">
    <property type="term" value="C:plasma membrane"/>
    <property type="evidence" value="ECO:0007669"/>
    <property type="project" value="UniProtKB-SubCell"/>
</dbReference>
<dbReference type="Pfam" id="PF00005">
    <property type="entry name" value="ABC_tran"/>
    <property type="match status" value="1"/>
</dbReference>
<keyword evidence="2 8" id="KW-0812">Transmembrane</keyword>
<sequence length="547" mass="62510">MESDKTNVLRQSVNIKWNRDILIAIVLGVVGSSVALAMFFFSGYMITQSALGAPLYALMGLIVTVKLFGFTRAITRYYERLLSHRATFTMLRDVRVHFYQALIPIVPNVFRQFKTSDLLGRMVSQIEALQNIYLRVYYPPIVLTLTSGLTIGVLFYFSIWHALTLLIVIGLSLWCIPWMSAKRATMIKKDMDQKYQMLMHQYYDYILGCEELKRFGQRQSYETRLLNAEAALSDVEYREQMFHIIYQYILNVISMIAIFMTILLTAIQVKSGAFDPIYATSIVLMLLTLFEQHVMMSQVAYYKSETDEAIHQLNDVMSVAQLDEGTHHVKVHQLDKQTPLFHLEGVYHQFPTQQRATLKDIHLNIHRGDHIAIIGASGSGKSTLLHILLGLYPISEGEMAIGGQVDFHRTHWLTQVNPLMQDAQFFDGTLQDNLLTTYGEKACLDALRRVGLDNIPLTRAVTLNKNALSGGEFQRLAIARLWLKNAPVWILDEPTKGIDAQQTSHIMRQIHQTAETLIVATHNLEILKDFDVIYKMEEGMLTRIDPQ</sequence>
<dbReference type="RefSeq" id="WP_262618157.1">
    <property type="nucleotide sequence ID" value="NZ_CP094808.1"/>
</dbReference>
<dbReference type="CDD" id="cd03228">
    <property type="entry name" value="ABCC_MRP_Like"/>
    <property type="match status" value="1"/>
</dbReference>
<dbReference type="InterPro" id="IPR011527">
    <property type="entry name" value="ABC1_TM_dom"/>
</dbReference>
<name>A0ABD7TS09_9STAP</name>
<dbReference type="AlphaFoldDB" id="A0ABD7TS09"/>
<feature type="transmembrane region" description="Helical" evidence="8">
    <location>
        <begin position="53"/>
        <end position="75"/>
    </location>
</feature>
<dbReference type="Gene3D" id="3.40.50.300">
    <property type="entry name" value="P-loop containing nucleotide triphosphate hydrolases"/>
    <property type="match status" value="1"/>
</dbReference>
<dbReference type="InterPro" id="IPR039421">
    <property type="entry name" value="Type_1_exporter"/>
</dbReference>
<accession>A0ABD7TS09</accession>
<dbReference type="PROSITE" id="PS00211">
    <property type="entry name" value="ABC_TRANSPORTER_1"/>
    <property type="match status" value="1"/>
</dbReference>
<keyword evidence="6 8" id="KW-0472">Membrane</keyword>
<gene>
    <name evidence="11" type="ORF">MUA95_10205</name>
</gene>
<feature type="transmembrane region" description="Helical" evidence="8">
    <location>
        <begin position="163"/>
        <end position="181"/>
    </location>
</feature>
<dbReference type="SMART" id="SM00382">
    <property type="entry name" value="AAA"/>
    <property type="match status" value="1"/>
</dbReference>
<dbReference type="GO" id="GO:0005524">
    <property type="term" value="F:ATP binding"/>
    <property type="evidence" value="ECO:0007669"/>
    <property type="project" value="UniProtKB-KW"/>
</dbReference>
<evidence type="ECO:0000256" key="3">
    <source>
        <dbReference type="ARBA" id="ARBA00022741"/>
    </source>
</evidence>
<dbReference type="SUPFAM" id="SSF90123">
    <property type="entry name" value="ABC transporter transmembrane region"/>
    <property type="match status" value="1"/>
</dbReference>
<dbReference type="InterPro" id="IPR003439">
    <property type="entry name" value="ABC_transporter-like_ATP-bd"/>
</dbReference>
<dbReference type="InterPro" id="IPR003593">
    <property type="entry name" value="AAA+_ATPase"/>
</dbReference>
<keyword evidence="5 8" id="KW-1133">Transmembrane helix</keyword>
<dbReference type="Proteomes" id="UP001065705">
    <property type="component" value="Chromosome"/>
</dbReference>
<evidence type="ECO:0000313" key="12">
    <source>
        <dbReference type="Proteomes" id="UP001065705"/>
    </source>
</evidence>
<protein>
    <submittedName>
        <fullName evidence="11">Amino acid ABC transporter ATP-binding/permease protein</fullName>
    </submittedName>
</protein>
<dbReference type="PANTHER" id="PTHR24221:SF653">
    <property type="entry name" value="TRANSPORT ATP-BINDING PROTEIN CYDC"/>
    <property type="match status" value="1"/>
</dbReference>
<evidence type="ECO:0000313" key="11">
    <source>
        <dbReference type="EMBL" id="UXU56923.1"/>
    </source>
</evidence>
<evidence type="ECO:0000256" key="5">
    <source>
        <dbReference type="ARBA" id="ARBA00022989"/>
    </source>
</evidence>
<dbReference type="InterPro" id="IPR027417">
    <property type="entry name" value="P-loop_NTPase"/>
</dbReference>
<keyword evidence="4 11" id="KW-0067">ATP-binding</keyword>
<feature type="transmembrane region" description="Helical" evidence="8">
    <location>
        <begin position="21"/>
        <end position="41"/>
    </location>
</feature>
<evidence type="ECO:0000256" key="1">
    <source>
        <dbReference type="ARBA" id="ARBA00004651"/>
    </source>
</evidence>
<feature type="domain" description="ABC transmembrane type-1" evidence="10">
    <location>
        <begin position="22"/>
        <end position="291"/>
    </location>
</feature>
<comment type="subcellular location">
    <subcellularLocation>
        <location evidence="1">Cell membrane</location>
        <topology evidence="1">Multi-pass membrane protein</topology>
    </subcellularLocation>
</comment>
<evidence type="ECO:0000259" key="10">
    <source>
        <dbReference type="PROSITE" id="PS50929"/>
    </source>
</evidence>
<reference evidence="11" key="1">
    <citation type="submission" date="2022-03" db="EMBL/GenBank/DDBJ databases">
        <title>Comparative Genomics of East African Camel-Associated Staphylococcaceae spp.: Diversity and Inheritance of Traits Involved in Host-Pathogen Interactions.</title>
        <authorList>
            <person name="Akarsu H."/>
            <person name="Liljander A."/>
            <person name="Younan M."/>
            <person name="Brodard I."/>
            <person name="Glucks I."/>
            <person name="Labroussaa F."/>
            <person name="Overesch G."/>
            <person name="Kuhnert P."/>
            <person name="Perreten V."/>
            <person name="Drexler J.F."/>
            <person name="Corman V.M."/>
            <person name="Falquet L."/>
            <person name="Jores J."/>
        </authorList>
    </citation>
    <scope>NUCLEOTIDE SEQUENCE</scope>
    <source>
        <strain evidence="11">IVB6197</strain>
    </source>
</reference>
<evidence type="ECO:0000259" key="9">
    <source>
        <dbReference type="PROSITE" id="PS50893"/>
    </source>
</evidence>
<evidence type="ECO:0000256" key="6">
    <source>
        <dbReference type="ARBA" id="ARBA00023136"/>
    </source>
</evidence>
<dbReference type="PROSITE" id="PS50893">
    <property type="entry name" value="ABC_TRANSPORTER_2"/>
    <property type="match status" value="1"/>
</dbReference>
<feature type="transmembrane region" description="Helical" evidence="8">
    <location>
        <begin position="136"/>
        <end position="157"/>
    </location>
</feature>
<evidence type="ECO:0000256" key="4">
    <source>
        <dbReference type="ARBA" id="ARBA00022840"/>
    </source>
</evidence>
<evidence type="ECO:0000256" key="2">
    <source>
        <dbReference type="ARBA" id="ARBA00022692"/>
    </source>
</evidence>
<feature type="transmembrane region" description="Helical" evidence="8">
    <location>
        <begin position="273"/>
        <end position="290"/>
    </location>
</feature>
<feature type="domain" description="ABC transporter" evidence="9">
    <location>
        <begin position="341"/>
        <end position="544"/>
    </location>
</feature>
<dbReference type="InterPro" id="IPR036640">
    <property type="entry name" value="ABC1_TM_sf"/>
</dbReference>